<name>A0A0A9E6P6_ARUDO</name>
<dbReference type="AlphaFoldDB" id="A0A0A9E6P6"/>
<accession>A0A0A9E6P6</accession>
<reference evidence="2" key="2">
    <citation type="journal article" date="2015" name="Data Brief">
        <title>Shoot transcriptome of the giant reed, Arundo donax.</title>
        <authorList>
            <person name="Barrero R.A."/>
            <person name="Guerrero F.D."/>
            <person name="Moolhuijzen P."/>
            <person name="Goolsby J.A."/>
            <person name="Tidwell J."/>
            <person name="Bellgard S.E."/>
            <person name="Bellgard M.I."/>
        </authorList>
    </citation>
    <scope>NUCLEOTIDE SEQUENCE</scope>
    <source>
        <tissue evidence="2">Shoot tissue taken approximately 20 cm above the soil surface</tissue>
    </source>
</reference>
<proteinExistence type="predicted"/>
<evidence type="ECO:0000256" key="1">
    <source>
        <dbReference type="SAM" id="MobiDB-lite"/>
    </source>
</evidence>
<sequence>MGPAAAGAGCSTRSSRGSWRSPCLLSPWSSRHTGTGGTCRGRIYRCQACMCRRWWRFRGGRTRRTSPGCHSEQTTSGG</sequence>
<evidence type="ECO:0000313" key="2">
    <source>
        <dbReference type="EMBL" id="JAD93560.1"/>
    </source>
</evidence>
<feature type="region of interest" description="Disordered" evidence="1">
    <location>
        <begin position="1"/>
        <end position="20"/>
    </location>
</feature>
<dbReference type="EMBL" id="GBRH01204335">
    <property type="protein sequence ID" value="JAD93560.1"/>
    <property type="molecule type" value="Transcribed_RNA"/>
</dbReference>
<protein>
    <submittedName>
        <fullName evidence="2">Uncharacterized protein</fullName>
    </submittedName>
</protein>
<organism evidence="2">
    <name type="scientific">Arundo donax</name>
    <name type="common">Giant reed</name>
    <name type="synonym">Donax arundinaceus</name>
    <dbReference type="NCBI Taxonomy" id="35708"/>
    <lineage>
        <taxon>Eukaryota</taxon>
        <taxon>Viridiplantae</taxon>
        <taxon>Streptophyta</taxon>
        <taxon>Embryophyta</taxon>
        <taxon>Tracheophyta</taxon>
        <taxon>Spermatophyta</taxon>
        <taxon>Magnoliopsida</taxon>
        <taxon>Liliopsida</taxon>
        <taxon>Poales</taxon>
        <taxon>Poaceae</taxon>
        <taxon>PACMAD clade</taxon>
        <taxon>Arundinoideae</taxon>
        <taxon>Arundineae</taxon>
        <taxon>Arundo</taxon>
    </lineage>
</organism>
<reference evidence="2" key="1">
    <citation type="submission" date="2014-09" db="EMBL/GenBank/DDBJ databases">
        <authorList>
            <person name="Magalhaes I.L.F."/>
            <person name="Oliveira U."/>
            <person name="Santos F.R."/>
            <person name="Vidigal T.H.D.A."/>
            <person name="Brescovit A.D."/>
            <person name="Santos A.J."/>
        </authorList>
    </citation>
    <scope>NUCLEOTIDE SEQUENCE</scope>
    <source>
        <tissue evidence="2">Shoot tissue taken approximately 20 cm above the soil surface</tissue>
    </source>
</reference>